<gene>
    <name evidence="1" type="ORF">RND81_12G210200</name>
</gene>
<organism evidence="1 2">
    <name type="scientific">Saponaria officinalis</name>
    <name type="common">Common soapwort</name>
    <name type="synonym">Lychnis saponaria</name>
    <dbReference type="NCBI Taxonomy" id="3572"/>
    <lineage>
        <taxon>Eukaryota</taxon>
        <taxon>Viridiplantae</taxon>
        <taxon>Streptophyta</taxon>
        <taxon>Embryophyta</taxon>
        <taxon>Tracheophyta</taxon>
        <taxon>Spermatophyta</taxon>
        <taxon>Magnoliopsida</taxon>
        <taxon>eudicotyledons</taxon>
        <taxon>Gunneridae</taxon>
        <taxon>Pentapetalae</taxon>
        <taxon>Caryophyllales</taxon>
        <taxon>Caryophyllaceae</taxon>
        <taxon>Caryophylleae</taxon>
        <taxon>Saponaria</taxon>
    </lineage>
</organism>
<name>A0AAW1HDF5_SAPOF</name>
<evidence type="ECO:0000313" key="1">
    <source>
        <dbReference type="EMBL" id="KAK9674086.1"/>
    </source>
</evidence>
<protein>
    <submittedName>
        <fullName evidence="1">Uncharacterized protein</fullName>
    </submittedName>
</protein>
<dbReference type="Proteomes" id="UP001443914">
    <property type="component" value="Unassembled WGS sequence"/>
</dbReference>
<dbReference type="AlphaFoldDB" id="A0AAW1HDF5"/>
<evidence type="ECO:0000313" key="2">
    <source>
        <dbReference type="Proteomes" id="UP001443914"/>
    </source>
</evidence>
<proteinExistence type="predicted"/>
<dbReference type="EMBL" id="JBDFQZ010000012">
    <property type="protein sequence ID" value="KAK9674086.1"/>
    <property type="molecule type" value="Genomic_DNA"/>
</dbReference>
<keyword evidence="2" id="KW-1185">Reference proteome</keyword>
<comment type="caution">
    <text evidence="1">The sequence shown here is derived from an EMBL/GenBank/DDBJ whole genome shotgun (WGS) entry which is preliminary data.</text>
</comment>
<reference evidence="1" key="1">
    <citation type="submission" date="2024-03" db="EMBL/GenBank/DDBJ databases">
        <title>WGS assembly of Saponaria officinalis var. Norfolk2.</title>
        <authorList>
            <person name="Jenkins J."/>
            <person name="Shu S."/>
            <person name="Grimwood J."/>
            <person name="Barry K."/>
            <person name="Goodstein D."/>
            <person name="Schmutz J."/>
            <person name="Leebens-Mack J."/>
            <person name="Osbourn A."/>
        </authorList>
    </citation>
    <scope>NUCLEOTIDE SEQUENCE [LARGE SCALE GENOMIC DNA]</scope>
    <source>
        <strain evidence="1">JIC</strain>
    </source>
</reference>
<sequence>MGTPSSIAFSNEVINPMSNSVIGLSNLLPIYHYCQKPQKSTWLYNAIDIGVLGLINTKLNGVFWDAQVSFISAKKSKNPVSLYGVFYIGKTQAYVDPITLNNFHSNPKR</sequence>
<accession>A0AAW1HDF5</accession>